<name>A0A165DWC7_9BASI</name>
<dbReference type="SMART" id="SM00506">
    <property type="entry name" value="A1pp"/>
    <property type="match status" value="1"/>
</dbReference>
<dbReference type="PANTHER" id="PTHR11106">
    <property type="entry name" value="GANGLIOSIDE INDUCED DIFFERENTIATION ASSOCIATED PROTEIN 2-RELATED"/>
    <property type="match status" value="1"/>
</dbReference>
<dbReference type="SUPFAM" id="SSF52949">
    <property type="entry name" value="Macro domain-like"/>
    <property type="match status" value="1"/>
</dbReference>
<evidence type="ECO:0000259" key="1">
    <source>
        <dbReference type="PROSITE" id="PS51154"/>
    </source>
</evidence>
<reference evidence="2 3" key="1">
    <citation type="journal article" date="2016" name="Mol. Biol. Evol.">
        <title>Comparative Genomics of Early-Diverging Mushroom-Forming Fungi Provides Insights into the Origins of Lignocellulose Decay Capabilities.</title>
        <authorList>
            <person name="Nagy L.G."/>
            <person name="Riley R."/>
            <person name="Tritt A."/>
            <person name="Adam C."/>
            <person name="Daum C."/>
            <person name="Floudas D."/>
            <person name="Sun H."/>
            <person name="Yadav J.S."/>
            <person name="Pangilinan J."/>
            <person name="Larsson K.H."/>
            <person name="Matsuura K."/>
            <person name="Barry K."/>
            <person name="Labutti K."/>
            <person name="Kuo R."/>
            <person name="Ohm R.A."/>
            <person name="Bhattacharya S.S."/>
            <person name="Shirouzu T."/>
            <person name="Yoshinaga Y."/>
            <person name="Martin F.M."/>
            <person name="Grigoriev I.V."/>
            <person name="Hibbett D.S."/>
        </authorList>
    </citation>
    <scope>NUCLEOTIDE SEQUENCE [LARGE SCALE GENOMIC DNA]</scope>
    <source>
        <strain evidence="2 3">HHB12733</strain>
    </source>
</reference>
<dbReference type="PANTHER" id="PTHR11106:SF27">
    <property type="entry name" value="MACRO DOMAIN-CONTAINING PROTEIN"/>
    <property type="match status" value="1"/>
</dbReference>
<protein>
    <submittedName>
        <fullName evidence="2">A1pp-domain-containing protein</fullName>
    </submittedName>
</protein>
<dbReference type="AlphaFoldDB" id="A0A165DWC7"/>
<dbReference type="NCBIfam" id="NF001664">
    <property type="entry name" value="PRK00431.1-6"/>
    <property type="match status" value="1"/>
</dbReference>
<gene>
    <name evidence="2" type="ORF">CALCODRAFT_486133</name>
</gene>
<keyword evidence="3" id="KW-1185">Reference proteome</keyword>
<dbReference type="Pfam" id="PF01661">
    <property type="entry name" value="Macro"/>
    <property type="match status" value="1"/>
</dbReference>
<feature type="domain" description="Macro" evidence="1">
    <location>
        <begin position="27"/>
        <end position="205"/>
    </location>
</feature>
<dbReference type="InParanoid" id="A0A165DWC7"/>
<evidence type="ECO:0000313" key="2">
    <source>
        <dbReference type="EMBL" id="KZT53675.1"/>
    </source>
</evidence>
<accession>A0A165DWC7</accession>
<dbReference type="PROSITE" id="PS51154">
    <property type="entry name" value="MACRO"/>
    <property type="match status" value="1"/>
</dbReference>
<dbReference type="OrthoDB" id="6077599at2759"/>
<dbReference type="InterPro" id="IPR002589">
    <property type="entry name" value="Macro_dom"/>
</dbReference>
<dbReference type="STRING" id="1353952.A0A165DWC7"/>
<dbReference type="Gene3D" id="3.40.220.10">
    <property type="entry name" value="Leucine Aminopeptidase, subunit E, domain 1"/>
    <property type="match status" value="1"/>
</dbReference>
<dbReference type="InterPro" id="IPR043472">
    <property type="entry name" value="Macro_dom-like"/>
</dbReference>
<dbReference type="CDD" id="cd02908">
    <property type="entry name" value="Macro_OAADPr_deacetylase"/>
    <property type="match status" value="1"/>
</dbReference>
<sequence length="211" mass="22884">MSDDMLKLSALPTLRQAYASGLAVKPNPRYKYLARALDTLSIWKGDITQLQADAIVNAANSSLLGGGGVDGAIHRAAGDELYEECGANTGEAKITKGYALPSKHVIHAVGPVYAKSKVDEKAQQLASCYSASYALAVQNQCRSIGFPSISTGIYGYPMEDATHIALNVTRKFLEQPEGDNMERIVFVVFSEKDKAVYEDLVSIYFPPEDKE</sequence>
<dbReference type="Proteomes" id="UP000076842">
    <property type="component" value="Unassembled WGS sequence"/>
</dbReference>
<evidence type="ECO:0000313" key="3">
    <source>
        <dbReference type="Proteomes" id="UP000076842"/>
    </source>
</evidence>
<organism evidence="2 3">
    <name type="scientific">Calocera cornea HHB12733</name>
    <dbReference type="NCBI Taxonomy" id="1353952"/>
    <lineage>
        <taxon>Eukaryota</taxon>
        <taxon>Fungi</taxon>
        <taxon>Dikarya</taxon>
        <taxon>Basidiomycota</taxon>
        <taxon>Agaricomycotina</taxon>
        <taxon>Dacrymycetes</taxon>
        <taxon>Dacrymycetales</taxon>
        <taxon>Dacrymycetaceae</taxon>
        <taxon>Calocera</taxon>
    </lineage>
</organism>
<dbReference type="EMBL" id="KV424031">
    <property type="protein sequence ID" value="KZT53675.1"/>
    <property type="molecule type" value="Genomic_DNA"/>
</dbReference>
<proteinExistence type="predicted"/>